<proteinExistence type="predicted"/>
<accession>A0A1G4U2U5</accession>
<protein>
    <submittedName>
        <fullName evidence="1">Uncharacterized protein</fullName>
    </submittedName>
</protein>
<reference evidence="2" key="1">
    <citation type="submission" date="2016-10" db="EMBL/GenBank/DDBJ databases">
        <authorList>
            <person name="Varghese N."/>
            <person name="Submissions S."/>
        </authorList>
    </citation>
    <scope>NUCLEOTIDE SEQUENCE [LARGE SCALE GENOMIC DNA]</scope>
    <source>
        <strain evidence="2">CGMCC 1.8946</strain>
    </source>
</reference>
<gene>
    <name evidence="1" type="ORF">SAMN04487970_11062</name>
</gene>
<organism evidence="1 2">
    <name type="scientific">Paenibacillus tianmuensis</name>
    <dbReference type="NCBI Taxonomy" id="624147"/>
    <lineage>
        <taxon>Bacteria</taxon>
        <taxon>Bacillati</taxon>
        <taxon>Bacillota</taxon>
        <taxon>Bacilli</taxon>
        <taxon>Bacillales</taxon>
        <taxon>Paenibacillaceae</taxon>
        <taxon>Paenibacillus</taxon>
    </lineage>
</organism>
<name>A0A1G4U2U5_9BACL</name>
<sequence>MAQNVEKRFFLQGLLINIDNNLPEEFFSDATYDIAKRQICLIAHPLLPLKLKEVLRQELNTPKSLNPLKRKQLILVKA</sequence>
<dbReference type="AlphaFoldDB" id="A0A1G4U2U5"/>
<dbReference type="Proteomes" id="UP000198601">
    <property type="component" value="Unassembled WGS sequence"/>
</dbReference>
<evidence type="ECO:0000313" key="1">
    <source>
        <dbReference type="EMBL" id="SCW87928.1"/>
    </source>
</evidence>
<dbReference type="RefSeq" id="WP_090677488.1">
    <property type="nucleotide sequence ID" value="NZ_FMTT01000106.1"/>
</dbReference>
<dbReference type="EMBL" id="FMTT01000106">
    <property type="protein sequence ID" value="SCW87928.1"/>
    <property type="molecule type" value="Genomic_DNA"/>
</dbReference>
<keyword evidence="2" id="KW-1185">Reference proteome</keyword>
<dbReference type="STRING" id="624147.SAMN04487970_11062"/>
<evidence type="ECO:0000313" key="2">
    <source>
        <dbReference type="Proteomes" id="UP000198601"/>
    </source>
</evidence>